<dbReference type="OrthoDB" id="1371015at2"/>
<proteinExistence type="predicted"/>
<reference evidence="2" key="1">
    <citation type="submission" date="2016-10" db="EMBL/GenBank/DDBJ databases">
        <authorList>
            <person name="Varghese N."/>
            <person name="Submissions S."/>
        </authorList>
    </citation>
    <scope>NUCLEOTIDE SEQUENCE [LARGE SCALE GENOMIC DNA]</scope>
    <source>
        <strain evidence="2">DSM 21580</strain>
    </source>
</reference>
<keyword evidence="2" id="KW-1185">Reference proteome</keyword>
<evidence type="ECO:0000313" key="2">
    <source>
        <dbReference type="Proteomes" id="UP000236738"/>
    </source>
</evidence>
<dbReference type="AlphaFoldDB" id="A0A1H5UHC2"/>
<organism evidence="1 2">
    <name type="scientific">Halpernia humi</name>
    <dbReference type="NCBI Taxonomy" id="493375"/>
    <lineage>
        <taxon>Bacteria</taxon>
        <taxon>Pseudomonadati</taxon>
        <taxon>Bacteroidota</taxon>
        <taxon>Flavobacteriia</taxon>
        <taxon>Flavobacteriales</taxon>
        <taxon>Weeksellaceae</taxon>
        <taxon>Chryseobacterium group</taxon>
        <taxon>Halpernia</taxon>
    </lineage>
</organism>
<dbReference type="RefSeq" id="WP_103912783.1">
    <property type="nucleotide sequence ID" value="NZ_FNUS01000001.1"/>
</dbReference>
<dbReference type="EMBL" id="FNUS01000001">
    <property type="protein sequence ID" value="SEF74455.1"/>
    <property type="molecule type" value="Genomic_DNA"/>
</dbReference>
<gene>
    <name evidence="1" type="ORF">SAMN05421847_0798</name>
</gene>
<dbReference type="Proteomes" id="UP000236738">
    <property type="component" value="Unassembled WGS sequence"/>
</dbReference>
<protein>
    <submittedName>
        <fullName evidence="1">Uncharacterized protein</fullName>
    </submittedName>
</protein>
<accession>A0A1H5UHC2</accession>
<evidence type="ECO:0000313" key="1">
    <source>
        <dbReference type="EMBL" id="SEF74455.1"/>
    </source>
</evidence>
<name>A0A1H5UHC2_9FLAO</name>
<sequence length="102" mass="12366">MKSTRELFKNKPSLLEEPEVIDLLEYCEELESEIVEFKFQKKNNKELVMLDMLQEVIKGCNALEKEQMEHERFGYEAPQYQESILNLKRYILDRCRDEKIYL</sequence>